<gene>
    <name evidence="2" type="ORF">BU16DRAFT_165101</name>
</gene>
<dbReference type="OrthoDB" id="5372935at2759"/>
<reference evidence="2" key="1">
    <citation type="journal article" date="2020" name="Stud. Mycol.">
        <title>101 Dothideomycetes genomes: a test case for predicting lifestyles and emergence of pathogens.</title>
        <authorList>
            <person name="Haridas S."/>
            <person name="Albert R."/>
            <person name="Binder M."/>
            <person name="Bloem J."/>
            <person name="Labutti K."/>
            <person name="Salamov A."/>
            <person name="Andreopoulos B."/>
            <person name="Baker S."/>
            <person name="Barry K."/>
            <person name="Bills G."/>
            <person name="Bluhm B."/>
            <person name="Cannon C."/>
            <person name="Castanera R."/>
            <person name="Culley D."/>
            <person name="Daum C."/>
            <person name="Ezra D."/>
            <person name="Gonzalez J."/>
            <person name="Henrissat B."/>
            <person name="Kuo A."/>
            <person name="Liang C."/>
            <person name="Lipzen A."/>
            <person name="Lutzoni F."/>
            <person name="Magnuson J."/>
            <person name="Mondo S."/>
            <person name="Nolan M."/>
            <person name="Ohm R."/>
            <person name="Pangilinan J."/>
            <person name="Park H.-J."/>
            <person name="Ramirez L."/>
            <person name="Alfaro M."/>
            <person name="Sun H."/>
            <person name="Tritt A."/>
            <person name="Yoshinaga Y."/>
            <person name="Zwiers L.-H."/>
            <person name="Turgeon B."/>
            <person name="Goodwin S."/>
            <person name="Spatafora J."/>
            <person name="Crous P."/>
            <person name="Grigoriev I."/>
        </authorList>
    </citation>
    <scope>NUCLEOTIDE SEQUENCE</scope>
    <source>
        <strain evidence="2">CBS 269.34</strain>
    </source>
</reference>
<evidence type="ECO:0000313" key="2">
    <source>
        <dbReference type="EMBL" id="KAF2489824.1"/>
    </source>
</evidence>
<name>A0A6A6QCN4_9PEZI</name>
<sequence length="357" mass="41003">MSDLVDSGSQIANLGCGHFRLLDLPRELRNHIYYFALVREKIEIVENQEEALGILDRTTWESYSSYQAYPGKYRQRKSTYHKIHSVYNDPYVNLFLVNRQVYSEAAGIFYTQNIFRFDLIRSCLSCYIVAGFLKDRPRFAKESMRSIQLVNVGGQSRDTPVLCFESDFASQSWKRSISVLRQLTGLRSLAIQLDGWPSPETVEQWVPLDRFEILSLRSATRNIQEDREKWKQSLLASFPSISELHLVATLVIAPPRDPIRPVPKMMFEKLGRDMIGVITELSNGLCKQIDRTEEAGFKVLLQQPESWKFPHSRGKMLVECKINTKDSWTLSEDIWPGSEVEEIQTSIDGAAGENGHE</sequence>
<keyword evidence="3" id="KW-1185">Reference proteome</keyword>
<feature type="domain" description="DUF7730" evidence="1">
    <location>
        <begin position="22"/>
        <end position="207"/>
    </location>
</feature>
<dbReference type="AlphaFoldDB" id="A0A6A6QCN4"/>
<dbReference type="Proteomes" id="UP000799750">
    <property type="component" value="Unassembled WGS sequence"/>
</dbReference>
<dbReference type="PANTHER" id="PTHR42085:SF1">
    <property type="entry name" value="F-BOX DOMAIN-CONTAINING PROTEIN"/>
    <property type="match status" value="1"/>
</dbReference>
<evidence type="ECO:0000313" key="3">
    <source>
        <dbReference type="Proteomes" id="UP000799750"/>
    </source>
</evidence>
<dbReference type="InterPro" id="IPR038883">
    <property type="entry name" value="AN11006-like"/>
</dbReference>
<proteinExistence type="predicted"/>
<protein>
    <recommendedName>
        <fullName evidence="1">DUF7730 domain-containing protein</fullName>
    </recommendedName>
</protein>
<dbReference type="EMBL" id="MU004198">
    <property type="protein sequence ID" value="KAF2489824.1"/>
    <property type="molecule type" value="Genomic_DNA"/>
</dbReference>
<evidence type="ECO:0000259" key="1">
    <source>
        <dbReference type="Pfam" id="PF24864"/>
    </source>
</evidence>
<dbReference type="InterPro" id="IPR056632">
    <property type="entry name" value="DUF7730"/>
</dbReference>
<accession>A0A6A6QCN4</accession>
<dbReference type="PANTHER" id="PTHR42085">
    <property type="entry name" value="F-BOX DOMAIN-CONTAINING PROTEIN"/>
    <property type="match status" value="1"/>
</dbReference>
<organism evidence="2 3">
    <name type="scientific">Lophium mytilinum</name>
    <dbReference type="NCBI Taxonomy" id="390894"/>
    <lineage>
        <taxon>Eukaryota</taxon>
        <taxon>Fungi</taxon>
        <taxon>Dikarya</taxon>
        <taxon>Ascomycota</taxon>
        <taxon>Pezizomycotina</taxon>
        <taxon>Dothideomycetes</taxon>
        <taxon>Pleosporomycetidae</taxon>
        <taxon>Mytilinidiales</taxon>
        <taxon>Mytilinidiaceae</taxon>
        <taxon>Lophium</taxon>
    </lineage>
</organism>
<dbReference type="Pfam" id="PF24864">
    <property type="entry name" value="DUF7730"/>
    <property type="match status" value="1"/>
</dbReference>